<dbReference type="PROSITE" id="PS50011">
    <property type="entry name" value="PROTEIN_KINASE_DOM"/>
    <property type="match status" value="1"/>
</dbReference>
<dbReference type="InterPro" id="IPR008271">
    <property type="entry name" value="Ser/Thr_kinase_AS"/>
</dbReference>
<dbReference type="Proteomes" id="UP000236333">
    <property type="component" value="Unassembled WGS sequence"/>
</dbReference>
<dbReference type="GO" id="GO:0004674">
    <property type="term" value="F:protein serine/threonine kinase activity"/>
    <property type="evidence" value="ECO:0007669"/>
    <property type="project" value="UniProtKB-KW"/>
</dbReference>
<keyword evidence="2" id="KW-0808">Transferase</keyword>
<dbReference type="EMBL" id="PGGS01002807">
    <property type="protein sequence ID" value="PNG99477.1"/>
    <property type="molecule type" value="Genomic_DNA"/>
</dbReference>
<proteinExistence type="predicted"/>
<evidence type="ECO:0000256" key="4">
    <source>
        <dbReference type="ARBA" id="ARBA00022777"/>
    </source>
</evidence>
<dbReference type="SUPFAM" id="SSF56112">
    <property type="entry name" value="Protein kinase-like (PK-like)"/>
    <property type="match status" value="1"/>
</dbReference>
<dbReference type="Gene3D" id="1.10.510.10">
    <property type="entry name" value="Transferase(Phosphotransferase) domain 1"/>
    <property type="match status" value="1"/>
</dbReference>
<keyword evidence="8" id="KW-1185">Reference proteome</keyword>
<evidence type="ECO:0000256" key="5">
    <source>
        <dbReference type="ARBA" id="ARBA00022840"/>
    </source>
</evidence>
<dbReference type="GO" id="GO:0005524">
    <property type="term" value="F:ATP binding"/>
    <property type="evidence" value="ECO:0007669"/>
    <property type="project" value="UniProtKB-KW"/>
</dbReference>
<organism evidence="7 8">
    <name type="scientific">Tetrabaena socialis</name>
    <dbReference type="NCBI Taxonomy" id="47790"/>
    <lineage>
        <taxon>Eukaryota</taxon>
        <taxon>Viridiplantae</taxon>
        <taxon>Chlorophyta</taxon>
        <taxon>core chlorophytes</taxon>
        <taxon>Chlorophyceae</taxon>
        <taxon>CS clade</taxon>
        <taxon>Chlamydomonadales</taxon>
        <taxon>Tetrabaenaceae</taxon>
        <taxon>Tetrabaena</taxon>
    </lineage>
</organism>
<accession>A0A2J7ZGV4</accession>
<keyword evidence="1" id="KW-0723">Serine/threonine-protein kinase</keyword>
<dbReference type="InterPro" id="IPR000719">
    <property type="entry name" value="Prot_kinase_dom"/>
</dbReference>
<evidence type="ECO:0000256" key="3">
    <source>
        <dbReference type="ARBA" id="ARBA00022741"/>
    </source>
</evidence>
<keyword evidence="3" id="KW-0547">Nucleotide-binding</keyword>
<comment type="caution">
    <text evidence="7">The sequence shown here is derived from an EMBL/GenBank/DDBJ whole genome shotgun (WGS) entry which is preliminary data.</text>
</comment>
<gene>
    <name evidence="7" type="ORF">TSOC_014743</name>
</gene>
<feature type="domain" description="Protein kinase" evidence="6">
    <location>
        <begin position="1"/>
        <end position="98"/>
    </location>
</feature>
<sequence length="98" mass="10761">MARIWVALRQRQDEARFYAACCLVGLEELHIRGYMHRDVKPSNCLLAESRYLKLSDLGLAKHLDGGAKAHSQAGTPLYMAPEIVHGGSSKTGYGFAAD</sequence>
<evidence type="ECO:0000259" key="6">
    <source>
        <dbReference type="PROSITE" id="PS50011"/>
    </source>
</evidence>
<dbReference type="InterPro" id="IPR011009">
    <property type="entry name" value="Kinase-like_dom_sf"/>
</dbReference>
<dbReference type="PROSITE" id="PS00108">
    <property type="entry name" value="PROTEIN_KINASE_ST"/>
    <property type="match status" value="1"/>
</dbReference>
<dbReference type="OrthoDB" id="524546at2759"/>
<evidence type="ECO:0000256" key="2">
    <source>
        <dbReference type="ARBA" id="ARBA00022679"/>
    </source>
</evidence>
<keyword evidence="5" id="KW-0067">ATP-binding</keyword>
<name>A0A2J7ZGV4_9CHLO</name>
<evidence type="ECO:0000313" key="8">
    <source>
        <dbReference type="Proteomes" id="UP000236333"/>
    </source>
</evidence>
<reference evidence="7 8" key="1">
    <citation type="journal article" date="2017" name="Mol. Biol. Evol.">
        <title>The 4-celled Tetrabaena socialis nuclear genome reveals the essential components for genetic control of cell number at the origin of multicellularity in the volvocine lineage.</title>
        <authorList>
            <person name="Featherston J."/>
            <person name="Arakaki Y."/>
            <person name="Hanschen E.R."/>
            <person name="Ferris P.J."/>
            <person name="Michod R.E."/>
            <person name="Olson B.J.S.C."/>
            <person name="Nozaki H."/>
            <person name="Durand P.M."/>
        </authorList>
    </citation>
    <scope>NUCLEOTIDE SEQUENCE [LARGE SCALE GENOMIC DNA]</scope>
    <source>
        <strain evidence="7 8">NIES-571</strain>
    </source>
</reference>
<dbReference type="PANTHER" id="PTHR24353">
    <property type="entry name" value="CYCLIC NUCLEOTIDE-DEPENDENT PROTEIN KINASE"/>
    <property type="match status" value="1"/>
</dbReference>
<keyword evidence="4 7" id="KW-0418">Kinase</keyword>
<evidence type="ECO:0000256" key="1">
    <source>
        <dbReference type="ARBA" id="ARBA00022527"/>
    </source>
</evidence>
<evidence type="ECO:0000313" key="7">
    <source>
        <dbReference type="EMBL" id="PNG99477.1"/>
    </source>
</evidence>
<feature type="non-terminal residue" evidence="7">
    <location>
        <position position="98"/>
    </location>
</feature>
<dbReference type="PANTHER" id="PTHR24353:SF147">
    <property type="entry name" value="CGMP-DEPENDENT SERINE_THREONIN PROTEIN KINASE-RELATED"/>
    <property type="match status" value="1"/>
</dbReference>
<protein>
    <submittedName>
        <fullName evidence="7">cGMP-dependent protein kinase egl-4</fullName>
    </submittedName>
</protein>
<dbReference type="AlphaFoldDB" id="A0A2J7ZGV4"/>
<dbReference type="Pfam" id="PF00069">
    <property type="entry name" value="Pkinase"/>
    <property type="match status" value="1"/>
</dbReference>